<feature type="region of interest" description="Disordered" evidence="1">
    <location>
        <begin position="450"/>
        <end position="480"/>
    </location>
</feature>
<sequence>MGSKSSISAIPVAASNATVVLIWNTDPSIVRLAGDLLTESRAIANATASSVRHAAPDSALTRPQPLYEIIREKKQSALDRRFSELKSHYENLYETLHISEARHRNRLIGKYSSLELAQVVERRKLPEIGVIREQQVDEYELPLFQELCCKTSVRCKSCREILVQPSSEPSSSSFETLSMAISRLPVLECIGSTLVITNPSAESMEIQLRLIDSGNLTLHETELYLGARPECKKPEEWAKLIPTPKLANSPAEALLHKEEGPNWKIIKADYSKTQETPVLLTAKTATARQPQAGSKRRPRGDQGVDAAIEGAIEDTVGVHGARAAFERHPNDKVENCSDDQEEYNDVIAAEKDICKKAAQKSARDGSNVDHSDKQIGLTRGKPVFNAHERKKRRCHQNRSFGKDTAQNAKQELAVVSQRLEVERLGEIEYHSVLSGHLFCLHNSSFLDQENRDHKTHKRDQSQQSHRPSKSKTDIRLSQHGGDYKTAHTAAVAGESHGCGSFSGWKNALVHLCAVGESEQRASHHDGAGDKRQASPVSVEICATKNHANLQKSSVDGEDPRDRGCGYAREFILE</sequence>
<protein>
    <submittedName>
        <fullName evidence="2">Uncharacterized protein</fullName>
    </submittedName>
</protein>
<proteinExistence type="predicted"/>
<accession>A0A9P8SZM9</accession>
<dbReference type="EMBL" id="JAEUBD010001504">
    <property type="protein sequence ID" value="KAH3659691.1"/>
    <property type="molecule type" value="Genomic_DNA"/>
</dbReference>
<evidence type="ECO:0000313" key="2">
    <source>
        <dbReference type="EMBL" id="KAH3659691.1"/>
    </source>
</evidence>
<dbReference type="GO" id="GO:0005869">
    <property type="term" value="C:dynactin complex"/>
    <property type="evidence" value="ECO:0007669"/>
    <property type="project" value="InterPro"/>
</dbReference>
<dbReference type="Pfam" id="PF05502">
    <property type="entry name" value="Dynactin_p62"/>
    <property type="match status" value="1"/>
</dbReference>
<dbReference type="AlphaFoldDB" id="A0A9P8SZM9"/>
<gene>
    <name evidence="2" type="ORF">OGATHE_005736</name>
</gene>
<keyword evidence="3" id="KW-1185">Reference proteome</keyword>
<dbReference type="Proteomes" id="UP000788993">
    <property type="component" value="Unassembled WGS sequence"/>
</dbReference>
<organism evidence="2 3">
    <name type="scientific">Ogataea polymorpha</name>
    <dbReference type="NCBI Taxonomy" id="460523"/>
    <lineage>
        <taxon>Eukaryota</taxon>
        <taxon>Fungi</taxon>
        <taxon>Dikarya</taxon>
        <taxon>Ascomycota</taxon>
        <taxon>Saccharomycotina</taxon>
        <taxon>Pichiomycetes</taxon>
        <taxon>Pichiales</taxon>
        <taxon>Pichiaceae</taxon>
        <taxon>Ogataea</taxon>
    </lineage>
</organism>
<evidence type="ECO:0000256" key="1">
    <source>
        <dbReference type="SAM" id="MobiDB-lite"/>
    </source>
</evidence>
<evidence type="ECO:0000313" key="3">
    <source>
        <dbReference type="Proteomes" id="UP000788993"/>
    </source>
</evidence>
<comment type="caution">
    <text evidence="2">The sequence shown here is derived from an EMBL/GenBank/DDBJ whole genome shotgun (WGS) entry which is preliminary data.</text>
</comment>
<feature type="compositionally biased region" description="Basic and acidic residues" evidence="1">
    <location>
        <begin position="470"/>
        <end position="480"/>
    </location>
</feature>
<reference evidence="2" key="1">
    <citation type="journal article" date="2021" name="Open Biol.">
        <title>Shared evolutionary footprints suggest mitochondrial oxidative damage underlies multiple complex I losses in fungi.</title>
        <authorList>
            <person name="Schikora-Tamarit M.A."/>
            <person name="Marcet-Houben M."/>
            <person name="Nosek J."/>
            <person name="Gabaldon T."/>
        </authorList>
    </citation>
    <scope>NUCLEOTIDE SEQUENCE</scope>
    <source>
        <strain evidence="2">NCAIM Y.01608</strain>
    </source>
</reference>
<name>A0A9P8SZM9_9ASCO</name>
<reference evidence="2" key="2">
    <citation type="submission" date="2021-01" db="EMBL/GenBank/DDBJ databases">
        <authorList>
            <person name="Schikora-Tamarit M.A."/>
        </authorList>
    </citation>
    <scope>NUCLEOTIDE SEQUENCE</scope>
    <source>
        <strain evidence="2">NCAIM Y.01608</strain>
    </source>
</reference>
<dbReference type="InterPro" id="IPR008603">
    <property type="entry name" value="DCTN4"/>
</dbReference>